<dbReference type="EMBL" id="KZ613921">
    <property type="protein sequence ID" value="PMD49492.1"/>
    <property type="molecule type" value="Genomic_DNA"/>
</dbReference>
<keyword evidence="2" id="KW-1185">Reference proteome</keyword>
<dbReference type="GeneID" id="36590300"/>
<protein>
    <submittedName>
        <fullName evidence="1">Uncharacterized protein</fullName>
    </submittedName>
</protein>
<proteinExistence type="predicted"/>
<accession>A0A2J6SFE4</accession>
<evidence type="ECO:0000313" key="1">
    <source>
        <dbReference type="EMBL" id="PMD49492.1"/>
    </source>
</evidence>
<dbReference type="InParanoid" id="A0A2J6SFE4"/>
<evidence type="ECO:0000313" key="2">
    <source>
        <dbReference type="Proteomes" id="UP000235371"/>
    </source>
</evidence>
<organism evidence="1 2">
    <name type="scientific">Hyaloscypha bicolor E</name>
    <dbReference type="NCBI Taxonomy" id="1095630"/>
    <lineage>
        <taxon>Eukaryota</taxon>
        <taxon>Fungi</taxon>
        <taxon>Dikarya</taxon>
        <taxon>Ascomycota</taxon>
        <taxon>Pezizomycotina</taxon>
        <taxon>Leotiomycetes</taxon>
        <taxon>Helotiales</taxon>
        <taxon>Hyaloscyphaceae</taxon>
        <taxon>Hyaloscypha</taxon>
        <taxon>Hyaloscypha bicolor</taxon>
    </lineage>
</organism>
<dbReference type="AlphaFoldDB" id="A0A2J6SFE4"/>
<reference evidence="1 2" key="1">
    <citation type="submission" date="2016-04" db="EMBL/GenBank/DDBJ databases">
        <title>A degradative enzymes factory behind the ericoid mycorrhizal symbiosis.</title>
        <authorList>
            <consortium name="DOE Joint Genome Institute"/>
            <person name="Martino E."/>
            <person name="Morin E."/>
            <person name="Grelet G."/>
            <person name="Kuo A."/>
            <person name="Kohler A."/>
            <person name="Daghino S."/>
            <person name="Barry K."/>
            <person name="Choi C."/>
            <person name="Cichocki N."/>
            <person name="Clum A."/>
            <person name="Copeland A."/>
            <person name="Hainaut M."/>
            <person name="Haridas S."/>
            <person name="Labutti K."/>
            <person name="Lindquist E."/>
            <person name="Lipzen A."/>
            <person name="Khouja H.-R."/>
            <person name="Murat C."/>
            <person name="Ohm R."/>
            <person name="Olson A."/>
            <person name="Spatafora J."/>
            <person name="Veneault-Fourrey C."/>
            <person name="Henrissat B."/>
            <person name="Grigoriev I."/>
            <person name="Martin F."/>
            <person name="Perotto S."/>
        </authorList>
    </citation>
    <scope>NUCLEOTIDE SEQUENCE [LARGE SCALE GENOMIC DNA]</scope>
    <source>
        <strain evidence="1 2">E</strain>
    </source>
</reference>
<name>A0A2J6SFE4_9HELO</name>
<sequence length="64" mass="6858">MTSPLAAAPRKPSSFFLSLLFTPRTPDQSANFSPSPSFLPFILSPTPQLPPPHSPFTFSLPASS</sequence>
<dbReference type="RefSeq" id="XP_024726396.1">
    <property type="nucleotide sequence ID" value="XM_024882223.1"/>
</dbReference>
<dbReference type="Proteomes" id="UP000235371">
    <property type="component" value="Unassembled WGS sequence"/>
</dbReference>
<gene>
    <name evidence="1" type="ORF">K444DRAFT_623038</name>
</gene>